<dbReference type="PROSITE" id="PS51898">
    <property type="entry name" value="TYR_RECOMBINASE"/>
    <property type="match status" value="1"/>
</dbReference>
<name>A0A3E2TK39_9FIRM</name>
<dbReference type="SUPFAM" id="SSF56349">
    <property type="entry name" value="DNA breaking-rejoining enzymes"/>
    <property type="match status" value="1"/>
</dbReference>
<dbReference type="PANTHER" id="PTHR30349:SF82">
    <property type="entry name" value="INTEGRASE_RECOMBINASE YOEC-RELATED"/>
    <property type="match status" value="1"/>
</dbReference>
<reference evidence="3 4" key="1">
    <citation type="submission" date="2018-08" db="EMBL/GenBank/DDBJ databases">
        <title>A genome reference for cultivated species of the human gut microbiota.</title>
        <authorList>
            <person name="Zou Y."/>
            <person name="Xue W."/>
            <person name="Luo G."/>
        </authorList>
    </citation>
    <scope>NUCLEOTIDE SEQUENCE [LARGE SCALE GENOMIC DNA]</scope>
    <source>
        <strain evidence="3 4">AF45-17</strain>
    </source>
</reference>
<dbReference type="GO" id="GO:0015074">
    <property type="term" value="P:DNA integration"/>
    <property type="evidence" value="ECO:0007669"/>
    <property type="project" value="InterPro"/>
</dbReference>
<gene>
    <name evidence="3" type="ORF">DW070_12475</name>
</gene>
<dbReference type="GO" id="GO:0006310">
    <property type="term" value="P:DNA recombination"/>
    <property type="evidence" value="ECO:0007669"/>
    <property type="project" value="UniProtKB-KW"/>
</dbReference>
<protein>
    <submittedName>
        <fullName evidence="3">Integrase</fullName>
    </submittedName>
</protein>
<dbReference type="InterPro" id="IPR002104">
    <property type="entry name" value="Integrase_catalytic"/>
</dbReference>
<proteinExistence type="predicted"/>
<dbReference type="RefSeq" id="WP_015513043.1">
    <property type="nucleotide sequence ID" value="NZ_JAQDKA010000004.1"/>
</dbReference>
<dbReference type="Pfam" id="PF00589">
    <property type="entry name" value="Phage_integrase"/>
    <property type="match status" value="1"/>
</dbReference>
<comment type="caution">
    <text evidence="3">The sequence shown here is derived from an EMBL/GenBank/DDBJ whole genome shotgun (WGS) entry which is preliminary data.</text>
</comment>
<accession>A0A3E2TK39</accession>
<dbReference type="InterPro" id="IPR013762">
    <property type="entry name" value="Integrase-like_cat_sf"/>
</dbReference>
<dbReference type="Gene3D" id="1.10.443.10">
    <property type="entry name" value="Intergrase catalytic core"/>
    <property type="match status" value="1"/>
</dbReference>
<dbReference type="InterPro" id="IPR011010">
    <property type="entry name" value="DNA_brk_join_enz"/>
</dbReference>
<keyword evidence="1" id="KW-0233">DNA recombination</keyword>
<dbReference type="InterPro" id="IPR050090">
    <property type="entry name" value="Tyrosine_recombinase_XerCD"/>
</dbReference>
<dbReference type="AlphaFoldDB" id="A0A3E2TK39"/>
<evidence type="ECO:0000256" key="1">
    <source>
        <dbReference type="ARBA" id="ARBA00023172"/>
    </source>
</evidence>
<evidence type="ECO:0000313" key="4">
    <source>
        <dbReference type="Proteomes" id="UP000260773"/>
    </source>
</evidence>
<dbReference type="PANTHER" id="PTHR30349">
    <property type="entry name" value="PHAGE INTEGRASE-RELATED"/>
    <property type="match status" value="1"/>
</dbReference>
<dbReference type="Proteomes" id="UP000260773">
    <property type="component" value="Unassembled WGS sequence"/>
</dbReference>
<sequence>MNWVAPIKDDETLQKFRDTLRSVDDKYYILFEIGIGTGLQLQDILQFKVKDVRGKDMLIAVIGTRQIEQAFPLKPELQAVITDFIDGRDDDEYLITGYASTNRPLSREQAYRIFKQTGNKIGLKSIGTQTMRKTFAWRYYKETGDIQYIQNLLNHASPNITFRYIGEKPNIKVIYDKITDDGNQKAMEYLLKEKKGVRDIDAIILELKQIRRKLSGKRQPLPYYGRVDTLLEQMHDTLRDFNQSH</sequence>
<evidence type="ECO:0000313" key="3">
    <source>
        <dbReference type="EMBL" id="RGB77380.1"/>
    </source>
</evidence>
<feature type="domain" description="Tyr recombinase" evidence="2">
    <location>
        <begin position="3"/>
        <end position="188"/>
    </location>
</feature>
<dbReference type="GO" id="GO:0003677">
    <property type="term" value="F:DNA binding"/>
    <property type="evidence" value="ECO:0007669"/>
    <property type="project" value="InterPro"/>
</dbReference>
<organism evidence="3 4">
    <name type="scientific">Coprococcus catus</name>
    <dbReference type="NCBI Taxonomy" id="116085"/>
    <lineage>
        <taxon>Bacteria</taxon>
        <taxon>Bacillati</taxon>
        <taxon>Bacillota</taxon>
        <taxon>Clostridia</taxon>
        <taxon>Lachnospirales</taxon>
        <taxon>Lachnospiraceae</taxon>
        <taxon>Coprococcus</taxon>
    </lineage>
</organism>
<evidence type="ECO:0000259" key="2">
    <source>
        <dbReference type="PROSITE" id="PS51898"/>
    </source>
</evidence>
<dbReference type="EMBL" id="QVEP01000035">
    <property type="protein sequence ID" value="RGB77380.1"/>
    <property type="molecule type" value="Genomic_DNA"/>
</dbReference>